<dbReference type="PANTHER" id="PTHR22826">
    <property type="entry name" value="RHO GUANINE EXCHANGE FACTOR-RELATED"/>
    <property type="match status" value="1"/>
</dbReference>
<evidence type="ECO:0000256" key="2">
    <source>
        <dbReference type="SAM" id="MobiDB-lite"/>
    </source>
</evidence>
<protein>
    <recommendedName>
        <fullName evidence="3">DH domain-containing protein</fullName>
    </recommendedName>
</protein>
<accession>A0A816H161</accession>
<keyword evidence="1" id="KW-0344">Guanine-nucleotide releasing factor</keyword>
<feature type="region of interest" description="Disordered" evidence="2">
    <location>
        <begin position="115"/>
        <end position="178"/>
    </location>
</feature>
<evidence type="ECO:0000256" key="1">
    <source>
        <dbReference type="ARBA" id="ARBA00022658"/>
    </source>
</evidence>
<dbReference type="SMART" id="SM00325">
    <property type="entry name" value="RhoGEF"/>
    <property type="match status" value="1"/>
</dbReference>
<evidence type="ECO:0000313" key="5">
    <source>
        <dbReference type="Proteomes" id="UP000663828"/>
    </source>
</evidence>
<feature type="compositionally biased region" description="Low complexity" evidence="2">
    <location>
        <begin position="115"/>
        <end position="135"/>
    </location>
</feature>
<evidence type="ECO:0000313" key="4">
    <source>
        <dbReference type="EMBL" id="CAF1681834.1"/>
    </source>
</evidence>
<dbReference type="InterPro" id="IPR035899">
    <property type="entry name" value="DBL_dom_sf"/>
</dbReference>
<dbReference type="InterPro" id="IPR051336">
    <property type="entry name" value="RhoGEF_Guanine_NuclExch_SF"/>
</dbReference>
<feature type="domain" description="DH" evidence="3">
    <location>
        <begin position="185"/>
        <end position="331"/>
    </location>
</feature>
<dbReference type="GO" id="GO:0005085">
    <property type="term" value="F:guanyl-nucleotide exchange factor activity"/>
    <property type="evidence" value="ECO:0007669"/>
    <property type="project" value="UniProtKB-KW"/>
</dbReference>
<name>A0A816H161_ADIRI</name>
<comment type="caution">
    <text evidence="4">The sequence shown here is derived from an EMBL/GenBank/DDBJ whole genome shotgun (WGS) entry which is preliminary data.</text>
</comment>
<dbReference type="GO" id="GO:0005737">
    <property type="term" value="C:cytoplasm"/>
    <property type="evidence" value="ECO:0007669"/>
    <property type="project" value="TreeGrafter"/>
</dbReference>
<feature type="non-terminal residue" evidence="4">
    <location>
        <position position="331"/>
    </location>
</feature>
<proteinExistence type="predicted"/>
<dbReference type="PROSITE" id="PS50010">
    <property type="entry name" value="DH_2"/>
    <property type="match status" value="1"/>
</dbReference>
<dbReference type="AlphaFoldDB" id="A0A816H161"/>
<dbReference type="Proteomes" id="UP000663828">
    <property type="component" value="Unassembled WGS sequence"/>
</dbReference>
<dbReference type="EMBL" id="CAJNOR010015300">
    <property type="protein sequence ID" value="CAF1681834.1"/>
    <property type="molecule type" value="Genomic_DNA"/>
</dbReference>
<dbReference type="InterPro" id="IPR000219">
    <property type="entry name" value="DH_dom"/>
</dbReference>
<dbReference type="Pfam" id="PF00621">
    <property type="entry name" value="RhoGEF"/>
    <property type="match status" value="1"/>
</dbReference>
<feature type="compositionally biased region" description="Polar residues" evidence="2">
    <location>
        <begin position="166"/>
        <end position="177"/>
    </location>
</feature>
<gene>
    <name evidence="4" type="ORF">XAT740_LOCUS60747</name>
</gene>
<organism evidence="4 5">
    <name type="scientific">Adineta ricciae</name>
    <name type="common">Rotifer</name>
    <dbReference type="NCBI Taxonomy" id="249248"/>
    <lineage>
        <taxon>Eukaryota</taxon>
        <taxon>Metazoa</taxon>
        <taxon>Spiralia</taxon>
        <taxon>Gnathifera</taxon>
        <taxon>Rotifera</taxon>
        <taxon>Eurotatoria</taxon>
        <taxon>Bdelloidea</taxon>
        <taxon>Adinetida</taxon>
        <taxon>Adinetidae</taxon>
        <taxon>Adineta</taxon>
    </lineage>
</organism>
<dbReference type="SUPFAM" id="SSF48065">
    <property type="entry name" value="DBL homology domain (DH-domain)"/>
    <property type="match status" value="1"/>
</dbReference>
<reference evidence="4" key="1">
    <citation type="submission" date="2021-02" db="EMBL/GenBank/DDBJ databases">
        <authorList>
            <person name="Nowell W R."/>
        </authorList>
    </citation>
    <scope>NUCLEOTIDE SEQUENCE</scope>
</reference>
<evidence type="ECO:0000259" key="3">
    <source>
        <dbReference type="PROSITE" id="PS50010"/>
    </source>
</evidence>
<keyword evidence="5" id="KW-1185">Reference proteome</keyword>
<sequence>MSSPTWYPTDLSSLLFDSDRYRRSVSEQRHTITTHEYHSYSRTESPCEFRNYCEYCPCINCRRFRQPFYRHRMSRRETRSYTPRGHQEYYSSAHSVRDELARNSPTGFELYVHQHSQAPQSPYQQQRQQQQPYQPHHFHDTSPYDQQRPTRSLQINRRSTREVQPGDQTVPNTANSSRQDEAVIKRRYAFADILESERSYVADLQRIIEIYLYDLTRQECPWFVKEKKDLLFSNIEDIFAFHKVLFLNDLTNAIEHDPKELAYVFLRRRDQFLNLYSQYMYDRTRSEHVLQSNPNIQRYFDDLRQRLGTQTSDLSLNNLLNRPIQRLEKYK</sequence>
<dbReference type="Gene3D" id="1.20.900.10">
    <property type="entry name" value="Dbl homology (DH) domain"/>
    <property type="match status" value="1"/>
</dbReference>
<feature type="compositionally biased region" description="Polar residues" evidence="2">
    <location>
        <begin position="143"/>
        <end position="157"/>
    </location>
</feature>
<feature type="region of interest" description="Disordered" evidence="2">
    <location>
        <begin position="76"/>
        <end position="97"/>
    </location>
</feature>